<gene>
    <name evidence="2" type="ORF">GKE73_09375</name>
</gene>
<evidence type="ECO:0000313" key="3">
    <source>
        <dbReference type="Proteomes" id="UP000446658"/>
    </source>
</evidence>
<evidence type="ECO:0000313" key="2">
    <source>
        <dbReference type="EMBL" id="MTD33271.1"/>
    </source>
</evidence>
<accession>A0A844GDC1</accession>
<reference evidence="2 3" key="1">
    <citation type="submission" date="2019-11" db="EMBL/GenBank/DDBJ databases">
        <title>Draft genome sequence of Paludibacterium sp. dN18-1.</title>
        <authorList>
            <person name="Im W.-T."/>
        </authorList>
    </citation>
    <scope>NUCLEOTIDE SEQUENCE [LARGE SCALE GENOMIC DNA]</scope>
    <source>
        <strain evidence="3">dN 18-1</strain>
    </source>
</reference>
<dbReference type="Proteomes" id="UP000446658">
    <property type="component" value="Unassembled WGS sequence"/>
</dbReference>
<feature type="region of interest" description="Disordered" evidence="1">
    <location>
        <begin position="24"/>
        <end position="52"/>
    </location>
</feature>
<feature type="compositionally biased region" description="Basic and acidic residues" evidence="1">
    <location>
        <begin position="28"/>
        <end position="51"/>
    </location>
</feature>
<sequence length="93" mass="10117">MSTAAAEPKEVTALEHETKGLRLALTSAEKRDSTDNGEAHDHKGEDNHNCPDDSLCIGHELLLRKKTERRISGRITDGAERWNSAAAEGGPLQ</sequence>
<dbReference type="RefSeq" id="WP_230370084.1">
    <property type="nucleotide sequence ID" value="NZ_WLYX01000001.1"/>
</dbReference>
<dbReference type="AlphaFoldDB" id="A0A844GDC1"/>
<evidence type="ECO:0000256" key="1">
    <source>
        <dbReference type="SAM" id="MobiDB-lite"/>
    </source>
</evidence>
<keyword evidence="3" id="KW-1185">Reference proteome</keyword>
<dbReference type="EMBL" id="WLYX01000001">
    <property type="protein sequence ID" value="MTD33271.1"/>
    <property type="molecule type" value="Genomic_DNA"/>
</dbReference>
<protein>
    <submittedName>
        <fullName evidence="2">Uncharacterized protein</fullName>
    </submittedName>
</protein>
<organism evidence="2 3">
    <name type="scientific">Paludibacterium denitrificans</name>
    <dbReference type="NCBI Taxonomy" id="2675226"/>
    <lineage>
        <taxon>Bacteria</taxon>
        <taxon>Pseudomonadati</taxon>
        <taxon>Pseudomonadota</taxon>
        <taxon>Betaproteobacteria</taxon>
        <taxon>Neisseriales</taxon>
        <taxon>Chromobacteriaceae</taxon>
        <taxon>Paludibacterium</taxon>
    </lineage>
</organism>
<proteinExistence type="predicted"/>
<name>A0A844GDC1_9NEIS</name>
<comment type="caution">
    <text evidence="2">The sequence shown here is derived from an EMBL/GenBank/DDBJ whole genome shotgun (WGS) entry which is preliminary data.</text>
</comment>